<protein>
    <submittedName>
        <fullName evidence="1">Uncharacterized protein</fullName>
    </submittedName>
</protein>
<evidence type="ECO:0000313" key="1">
    <source>
        <dbReference type="EMBL" id="WOC32446.1"/>
    </source>
</evidence>
<gene>
    <name evidence="1" type="ORF">PXC00_00845</name>
</gene>
<accession>A0AA97H1A5</accession>
<proteinExistence type="predicted"/>
<reference evidence="1" key="1">
    <citation type="submission" date="2023-09" db="EMBL/GenBank/DDBJ databases">
        <authorList>
            <person name="Zeng C."/>
        </authorList>
    </citation>
    <scope>NUCLEOTIDE SEQUENCE</scope>
    <source>
        <strain evidence="1">ZCY20-5</strain>
    </source>
</reference>
<dbReference type="RefSeq" id="WP_275844848.1">
    <property type="nucleotide sequence ID" value="NZ_CP135996.1"/>
</dbReference>
<keyword evidence="2" id="KW-1185">Reference proteome</keyword>
<dbReference type="KEGG" id="carl:PXC00_00845"/>
<dbReference type="Proteomes" id="UP001300604">
    <property type="component" value="Chromosome"/>
</dbReference>
<evidence type="ECO:0000313" key="2">
    <source>
        <dbReference type="Proteomes" id="UP001300604"/>
    </source>
</evidence>
<name>A0AA97H1A5_9FIRM</name>
<dbReference type="EMBL" id="CP135996">
    <property type="protein sequence ID" value="WOC32446.1"/>
    <property type="molecule type" value="Genomic_DNA"/>
</dbReference>
<dbReference type="AlphaFoldDB" id="A0AA97H1A5"/>
<organism evidence="1 2">
    <name type="scientific">Caproicibacterium argilliputei</name>
    <dbReference type="NCBI Taxonomy" id="3030016"/>
    <lineage>
        <taxon>Bacteria</taxon>
        <taxon>Bacillati</taxon>
        <taxon>Bacillota</taxon>
        <taxon>Clostridia</taxon>
        <taxon>Eubacteriales</taxon>
        <taxon>Oscillospiraceae</taxon>
        <taxon>Caproicibacterium</taxon>
    </lineage>
</organism>
<sequence length="120" mass="13840">MALTEDFPTLPFRSSIKNDIMKWQCDHPQFPMHFFDREYYEFPGGFLWAGDTETSEYAFCTVSLMPLLTYSLKQLALREQAVLPALQAVRQTVPCQNRQHPHLLQREMQAGTGTAEQAEV</sequence>
<reference evidence="1" key="2">
    <citation type="submission" date="2024-06" db="EMBL/GenBank/DDBJ databases">
        <title>Caproicibacterium argilliputei sp. nov, a novel caproic acid producing anaerobic bacterium isolated from pit mud.</title>
        <authorList>
            <person name="Xia S."/>
        </authorList>
    </citation>
    <scope>NUCLEOTIDE SEQUENCE</scope>
    <source>
        <strain evidence="1">ZCY20-5</strain>
    </source>
</reference>